<organism evidence="2 3">
    <name type="scientific">Hypsibius exemplaris</name>
    <name type="common">Freshwater tardigrade</name>
    <dbReference type="NCBI Taxonomy" id="2072580"/>
    <lineage>
        <taxon>Eukaryota</taxon>
        <taxon>Metazoa</taxon>
        <taxon>Ecdysozoa</taxon>
        <taxon>Tardigrada</taxon>
        <taxon>Eutardigrada</taxon>
        <taxon>Parachela</taxon>
        <taxon>Hypsibioidea</taxon>
        <taxon>Hypsibiidae</taxon>
        <taxon>Hypsibius</taxon>
    </lineage>
</organism>
<proteinExistence type="predicted"/>
<name>A0A9X6NHY0_HYPEX</name>
<keyword evidence="3" id="KW-1185">Reference proteome</keyword>
<accession>A0A9X6NHY0</accession>
<dbReference type="AlphaFoldDB" id="A0A9X6NHY0"/>
<reference evidence="3" key="1">
    <citation type="submission" date="2017-01" db="EMBL/GenBank/DDBJ databases">
        <title>Comparative genomics of anhydrobiosis in the tardigrade Hypsibius dujardini.</title>
        <authorList>
            <person name="Yoshida Y."/>
            <person name="Koutsovoulos G."/>
            <person name="Laetsch D."/>
            <person name="Stevens L."/>
            <person name="Kumar S."/>
            <person name="Horikawa D."/>
            <person name="Ishino K."/>
            <person name="Komine S."/>
            <person name="Tomita M."/>
            <person name="Blaxter M."/>
            <person name="Arakawa K."/>
        </authorList>
    </citation>
    <scope>NUCLEOTIDE SEQUENCE [LARGE SCALE GENOMIC DNA]</scope>
    <source>
        <strain evidence="3">Z151</strain>
    </source>
</reference>
<gene>
    <name evidence="2" type="ORF">BV898_17813</name>
</gene>
<feature type="region of interest" description="Disordered" evidence="1">
    <location>
        <begin position="1"/>
        <end position="45"/>
    </location>
</feature>
<feature type="compositionally biased region" description="Basic and acidic residues" evidence="1">
    <location>
        <begin position="76"/>
        <end position="90"/>
    </location>
</feature>
<evidence type="ECO:0000313" key="3">
    <source>
        <dbReference type="Proteomes" id="UP000192578"/>
    </source>
</evidence>
<evidence type="ECO:0000313" key="2">
    <source>
        <dbReference type="EMBL" id="OWA53383.1"/>
    </source>
</evidence>
<protein>
    <submittedName>
        <fullName evidence="2">Uncharacterized protein</fullName>
    </submittedName>
</protein>
<feature type="compositionally biased region" description="Low complexity" evidence="1">
    <location>
        <begin position="8"/>
        <end position="24"/>
    </location>
</feature>
<dbReference type="EMBL" id="MTYJ01000318">
    <property type="protein sequence ID" value="OWA53383.1"/>
    <property type="molecule type" value="Genomic_DNA"/>
</dbReference>
<feature type="region of interest" description="Disordered" evidence="1">
    <location>
        <begin position="62"/>
        <end position="92"/>
    </location>
</feature>
<evidence type="ECO:0000256" key="1">
    <source>
        <dbReference type="SAM" id="MobiDB-lite"/>
    </source>
</evidence>
<feature type="non-terminal residue" evidence="2">
    <location>
        <position position="1"/>
    </location>
</feature>
<sequence length="276" mass="29850">RRLSTSPTTRTFHRATAATAATDGGRPRRPAVQPSQVRKSKIGVNRFPVKTLPHGPVKWKVPKGRPPFKPRKSSYCHRDSECPRPRRPSEETSWTSVENLLRLLEKAIRFPEKRDQVTAAINTSDETMQQLPLHLASITQVRVPGLSCSSLCAFRAGWEVTPDKDGYISFCAGSGSRKSTRPRGMIFEDALNSSAIRTSGGDAAQSACSTATNDVGAGAADHIQSQRSSPAAATAALNAQDPHGGDTVATYCARFGNYEILSTILLISAGTDFQRD</sequence>
<feature type="compositionally biased region" description="Basic residues" evidence="1">
    <location>
        <begin position="62"/>
        <end position="75"/>
    </location>
</feature>
<comment type="caution">
    <text evidence="2">The sequence shown here is derived from an EMBL/GenBank/DDBJ whole genome shotgun (WGS) entry which is preliminary data.</text>
</comment>
<dbReference type="Proteomes" id="UP000192578">
    <property type="component" value="Unassembled WGS sequence"/>
</dbReference>